<evidence type="ECO:0000313" key="2">
    <source>
        <dbReference type="EMBL" id="KAG7162060.1"/>
    </source>
</evidence>
<keyword evidence="3" id="KW-1185">Reference proteome</keyword>
<sequence length="389" mass="43078">MAERKKIVVKSTKKSAISKVEIITVESNDVASLTARHPVGVVVAERRIPSHKPTTDQEPKPVFLPGCPLPQVLPPEYKTGNEISHTKGKPSTKESKPKFYRSKNYASDHKLRKAAKTVTFSIDNDVEMGRKYNPRDYMDSTRDSTSLRQLHTLMPSAEEKKYYNETLLTGPPHYVLVSKGLKNEIDPDSTDNSNSISWDSNTAVHNFSENSHLLSGSEELSSSDGKDQISVDTNSVAVRGIKDFIESSVSVETSEISTSDTVNDNGELGIFSEAIFDKKSQETSTSDSLKDAPLSPEIPQVISVKHGSLHVRQRPHFTGETKHMQNKDINLQRNASGGRKGEIQSVVSVSKRKTEKQRATDSRNPLPVRSRPINHLGALDKYSSASNKR</sequence>
<feature type="region of interest" description="Disordered" evidence="1">
    <location>
        <begin position="333"/>
        <end position="389"/>
    </location>
</feature>
<evidence type="ECO:0000256" key="1">
    <source>
        <dbReference type="SAM" id="MobiDB-lite"/>
    </source>
</evidence>
<reference evidence="2" key="1">
    <citation type="journal article" date="2021" name="Sci. Adv.">
        <title>The American lobster genome reveals insights on longevity, neural, and immune adaptations.</title>
        <authorList>
            <person name="Polinski J.M."/>
            <person name="Zimin A.V."/>
            <person name="Clark K.F."/>
            <person name="Kohn A.B."/>
            <person name="Sadowski N."/>
            <person name="Timp W."/>
            <person name="Ptitsyn A."/>
            <person name="Khanna P."/>
            <person name="Romanova D.Y."/>
            <person name="Williams P."/>
            <person name="Greenwood S.J."/>
            <person name="Moroz L.L."/>
            <person name="Walt D.R."/>
            <person name="Bodnar A.G."/>
        </authorList>
    </citation>
    <scope>NUCLEOTIDE SEQUENCE</scope>
    <source>
        <strain evidence="2">GMGI-L3</strain>
    </source>
</reference>
<dbReference type="AlphaFoldDB" id="A0A8J5JQ74"/>
<feature type="region of interest" description="Disordered" evidence="1">
    <location>
        <begin position="77"/>
        <end position="97"/>
    </location>
</feature>
<organism evidence="2 3">
    <name type="scientific">Homarus americanus</name>
    <name type="common">American lobster</name>
    <dbReference type="NCBI Taxonomy" id="6706"/>
    <lineage>
        <taxon>Eukaryota</taxon>
        <taxon>Metazoa</taxon>
        <taxon>Ecdysozoa</taxon>
        <taxon>Arthropoda</taxon>
        <taxon>Crustacea</taxon>
        <taxon>Multicrustacea</taxon>
        <taxon>Malacostraca</taxon>
        <taxon>Eumalacostraca</taxon>
        <taxon>Eucarida</taxon>
        <taxon>Decapoda</taxon>
        <taxon>Pleocyemata</taxon>
        <taxon>Astacidea</taxon>
        <taxon>Nephropoidea</taxon>
        <taxon>Nephropidae</taxon>
        <taxon>Homarus</taxon>
    </lineage>
</organism>
<proteinExistence type="predicted"/>
<accession>A0A8J5JQ74</accession>
<evidence type="ECO:0000313" key="3">
    <source>
        <dbReference type="Proteomes" id="UP000747542"/>
    </source>
</evidence>
<name>A0A8J5JQ74_HOMAM</name>
<comment type="caution">
    <text evidence="2">The sequence shown here is derived from an EMBL/GenBank/DDBJ whole genome shotgun (WGS) entry which is preliminary data.</text>
</comment>
<dbReference type="EMBL" id="JAHLQT010028085">
    <property type="protein sequence ID" value="KAG7162060.1"/>
    <property type="molecule type" value="Genomic_DNA"/>
</dbReference>
<protein>
    <submittedName>
        <fullName evidence="2">Uncharacterized protein</fullName>
    </submittedName>
</protein>
<gene>
    <name evidence="2" type="ORF">Hamer_G024543</name>
</gene>
<dbReference type="Proteomes" id="UP000747542">
    <property type="component" value="Unassembled WGS sequence"/>
</dbReference>